<evidence type="ECO:0000259" key="2">
    <source>
        <dbReference type="PROSITE" id="PS51372"/>
    </source>
</evidence>
<dbReference type="PANTHER" id="PTHR30185:SF15">
    <property type="entry name" value="CRYPTIC BETA-GLUCOSIDE BGL OPERON ANTITERMINATOR"/>
    <property type="match status" value="1"/>
</dbReference>
<sequence>MIDRKEISKIYAPVSNVGQSELIASLERIPAEYFEVTRQIVEYAEVILDTKLKANIYYSLADHLNFAIDRYNSNLTLGNRVFWKMKTYYPTEFQIGVHALSIIKNNLDIELPKEEAANIVFHIINASNSVDNSNVLEVSSLVDNILQTLRVLTHGKIKQEGINYDRFVTHIKFFSERYISGNMLADDPTLLEHVFESYQEASQIGLKLEKTIYTLYEK</sequence>
<evidence type="ECO:0000313" key="3">
    <source>
        <dbReference type="EMBL" id="CCI84812.1"/>
    </source>
</evidence>
<comment type="caution">
    <text evidence="3">The sequence shown here is derived from an EMBL/GenBank/DDBJ whole genome shotgun (WGS) entry which is preliminary data.</text>
</comment>
<dbReference type="InterPro" id="IPR011608">
    <property type="entry name" value="PRD"/>
</dbReference>
<dbReference type="eggNOG" id="COG3711">
    <property type="taxonomic scope" value="Bacteria"/>
</dbReference>
<accession>I7IZ00</accession>
<dbReference type="GO" id="GO:0006355">
    <property type="term" value="P:regulation of DNA-templated transcription"/>
    <property type="evidence" value="ECO:0007669"/>
    <property type="project" value="InterPro"/>
</dbReference>
<proteinExistence type="predicted"/>
<keyword evidence="4" id="KW-1185">Reference proteome</keyword>
<organism evidence="3 4">
    <name type="scientific">Lactobacillus pasteurii DSM 23907 = CRBIP 24.76</name>
    <dbReference type="NCBI Taxonomy" id="1423790"/>
    <lineage>
        <taxon>Bacteria</taxon>
        <taxon>Bacillati</taxon>
        <taxon>Bacillota</taxon>
        <taxon>Bacilli</taxon>
        <taxon>Lactobacillales</taxon>
        <taxon>Lactobacillaceae</taxon>
        <taxon>Lactobacillus</taxon>
    </lineage>
</organism>
<dbReference type="EMBL" id="CAKD01000012">
    <property type="protein sequence ID" value="CCI84812.1"/>
    <property type="molecule type" value="Genomic_DNA"/>
</dbReference>
<dbReference type="PROSITE" id="PS51372">
    <property type="entry name" value="PRD_2"/>
    <property type="match status" value="2"/>
</dbReference>
<dbReference type="Gene3D" id="1.10.1790.10">
    <property type="entry name" value="PRD domain"/>
    <property type="match status" value="2"/>
</dbReference>
<evidence type="ECO:0000313" key="4">
    <source>
        <dbReference type="Proteomes" id="UP000009311"/>
    </source>
</evidence>
<evidence type="ECO:0000256" key="1">
    <source>
        <dbReference type="ARBA" id="ARBA00022737"/>
    </source>
</evidence>
<dbReference type="SUPFAM" id="SSF63520">
    <property type="entry name" value="PTS-regulatory domain, PRD"/>
    <property type="match status" value="2"/>
</dbReference>
<dbReference type="STRING" id="1423790.BN53_01665"/>
<protein>
    <submittedName>
        <fullName evidence="3">BglG family transcriptional antiterminator</fullName>
    </submittedName>
</protein>
<dbReference type="PANTHER" id="PTHR30185">
    <property type="entry name" value="CRYPTIC BETA-GLUCOSIDE BGL OPERON ANTITERMINATOR"/>
    <property type="match status" value="1"/>
</dbReference>
<dbReference type="InterPro" id="IPR036634">
    <property type="entry name" value="PRD_sf"/>
</dbReference>
<name>I7IZ00_9LACO</name>
<feature type="domain" description="PRD" evidence="2">
    <location>
        <begin position="134"/>
        <end position="218"/>
    </location>
</feature>
<dbReference type="Proteomes" id="UP000009311">
    <property type="component" value="Unassembled WGS sequence"/>
</dbReference>
<feature type="domain" description="PRD" evidence="2">
    <location>
        <begin position="28"/>
        <end position="133"/>
    </location>
</feature>
<reference evidence="3 4" key="1">
    <citation type="submission" date="2012-06" db="EMBL/GenBank/DDBJ databases">
        <title>Draft Genome Sequence of Lactobacillus pasteurii CRBIP 24.76T.</title>
        <authorList>
            <person name="Cousin S."/>
            <person name="Bouchier C."/>
            <person name="Loux V."/>
            <person name="Ma L."/>
            <person name="Creno S."/>
            <person name="Bizet C."/>
            <person name="Clermont D."/>
        </authorList>
    </citation>
    <scope>NUCLEOTIDE SEQUENCE [LARGE SCALE GENOMIC DNA]</scope>
    <source>
        <strain evidence="4">CRBIP 24.76T</strain>
    </source>
</reference>
<keyword evidence="1" id="KW-0677">Repeat</keyword>
<dbReference type="InterPro" id="IPR050661">
    <property type="entry name" value="BglG_antiterminators"/>
</dbReference>
<dbReference type="Pfam" id="PF00874">
    <property type="entry name" value="PRD"/>
    <property type="match status" value="2"/>
</dbReference>
<gene>
    <name evidence="3" type="ORF">BN53_01665</name>
</gene>
<dbReference type="AlphaFoldDB" id="I7IZ00"/>